<gene>
    <name evidence="5" type="ORF">KIMC2_19180</name>
</gene>
<evidence type="ECO:0000256" key="3">
    <source>
        <dbReference type="SAM" id="SignalP"/>
    </source>
</evidence>
<reference evidence="5 6" key="1">
    <citation type="journal article" date="2023" name="Microbiol. Spectr.">
        <title>Symbiosis of Carpenter Bees with Uncharacterized Lactic Acid Bacteria Showing NAD Auxotrophy.</title>
        <authorList>
            <person name="Kawasaki S."/>
            <person name="Ozawa K."/>
            <person name="Mori T."/>
            <person name="Yamamoto A."/>
            <person name="Ito M."/>
            <person name="Ohkuma M."/>
            <person name="Sakamoto M."/>
            <person name="Matsutani M."/>
        </authorList>
    </citation>
    <scope>NUCLEOTIDE SEQUENCE [LARGE SCALE GENOMIC DNA]</scope>
    <source>
        <strain evidence="5 6">KimC2</strain>
    </source>
</reference>
<dbReference type="InterPro" id="IPR009459">
    <property type="entry name" value="MucBP_dom"/>
</dbReference>
<dbReference type="Proteomes" id="UP001321804">
    <property type="component" value="Chromosome"/>
</dbReference>
<dbReference type="EMBL" id="AP026801">
    <property type="protein sequence ID" value="BDR57356.1"/>
    <property type="molecule type" value="Genomic_DNA"/>
</dbReference>
<accession>A0AAU9D4E5</accession>
<feature type="domain" description="MucBP" evidence="4">
    <location>
        <begin position="617"/>
        <end position="662"/>
    </location>
</feature>
<keyword evidence="6" id="KW-1185">Reference proteome</keyword>
<proteinExistence type="predicted"/>
<evidence type="ECO:0000256" key="2">
    <source>
        <dbReference type="SAM" id="MobiDB-lite"/>
    </source>
</evidence>
<evidence type="ECO:0000313" key="6">
    <source>
        <dbReference type="Proteomes" id="UP001321804"/>
    </source>
</evidence>
<feature type="compositionally biased region" description="Pro residues" evidence="2">
    <location>
        <begin position="1040"/>
        <end position="1076"/>
    </location>
</feature>
<feature type="region of interest" description="Disordered" evidence="2">
    <location>
        <begin position="46"/>
        <end position="116"/>
    </location>
</feature>
<dbReference type="RefSeq" id="WP_317696386.1">
    <property type="nucleotide sequence ID" value="NZ_AP026801.1"/>
</dbReference>
<evidence type="ECO:0000259" key="4">
    <source>
        <dbReference type="Pfam" id="PF06458"/>
    </source>
</evidence>
<feature type="region of interest" description="Disordered" evidence="2">
    <location>
        <begin position="1036"/>
        <end position="1076"/>
    </location>
</feature>
<feature type="chain" id="PRO_5043403778" description="MucBP domain-containing protein" evidence="3">
    <location>
        <begin position="41"/>
        <end position="1496"/>
    </location>
</feature>
<feature type="compositionally biased region" description="Polar residues" evidence="2">
    <location>
        <begin position="79"/>
        <end position="107"/>
    </location>
</feature>
<feature type="compositionally biased region" description="Polar residues" evidence="2">
    <location>
        <begin position="46"/>
        <end position="70"/>
    </location>
</feature>
<evidence type="ECO:0000313" key="5">
    <source>
        <dbReference type="EMBL" id="BDR57356.1"/>
    </source>
</evidence>
<protein>
    <recommendedName>
        <fullName evidence="4">MucBP domain-containing protein</fullName>
    </recommendedName>
</protein>
<sequence length="1496" mass="162168">MIYIPKRRRRLHGLPKVFLYSSTLLSVVGSYAAPAVNVFADTQVPEQNNSENKDNGNLSQNTAASQSAKNITVDDKNKTQVAANNPKTQIKPQIQQNKSAQNNNKLPNSIKPRGNISPQGAHSYFIEFVNFLDGSHVDTKPFSSDSGPGSTILSSDLNSIVPAGYALKTNLGNVTLPAEGGTLRVQLRKTVMKFHFIGKDLNGNPLKDRNGNDLTMEFDKELGPNQSLTNADIPGIYSGRFRFLGDTGFTYNDTVSGTTQILKLRTEYKNILQFKLIDNTLISTHDIWGWDDDPAQNILSFIPSDYVIFGSNHGNVTINSVENAPQTVYITNKVTNKIHYRNAGQEVGTQNLEGGKGNTIKQTDLQIPNGYELDGTFPFLQFGENNADKYINVKPKNVTNYIKFVDSDDPSKNFGSPQSVSGLFGTQISSSLITLPTGYDLDGTLPNFNNDNTTDTNPLTIYVKEKNIKNYLSFDFNNRMIASNVEVSGKAGTNINVNPLLSSLPKDIGQVHDWELIQNAPALSFNKTVTSHVVNITRKFDNTIEFYFNGSPILDQNGSPSTQSITGYPNSPITITPPTGYQLPTPNPTLNIAATDGHIFQVTLEKTPLSNVKNYLNYVDEDNNAVGTHNSIFVEGTAGDAITTTTLRSKIPDSHYELDLSQPPFFIGADGSALTVKLKGKESNYVLKYKDISDNSIVKTVNPLVGRYGRLVGNAITDNMPADYSLNDPSVTTTLKFLGNSTIEVEVKKNTPLNIKNYLNYVDEDNNAVGTHNSIFVEGALGDPITTATLTSKIPNSNYELDPSQAALLMGADGSSLNVKLIGKPKTYTLQYKDISDNSVVKTVNPLTGRYGRLIGNAITDNMPADYSLNDPSVTTTLKFLGNSTIEVEVKKNTPLNIKNYLNYVDEDNNAVGTHNSIFVEGALGDPITTATLTSKIPNSNYELDPSQAALLMGADNSAFNIKLRGKEKNYVLNYKDDTNGSIVKTIDPLKGRYGRLVGNAITSNLPANYSLKDSSVKTTLKFKDTSTLEVLVVKNSSPQPSPTPNPSPIPSPTPNPSPVPTPTPSPTPIPTPNPSPVNNYFQFTVDGINIGSKVKISGLIGNTIDLRSILPDGYELDDGVNPIVAIDLDGTLRSVKLKKKVVSAVLTNYIQFTINGTNFGEKNKVTGNFGTNINISSLIPSGYELADKNTAANFESDGTIHKIALKKIESAKPITNYIQFTVNGLNFGSAKNINGFIGDMINLKSLIPAGYELVDNNNGAKFGLDGTTHRIAIQKIKTAPVTVNNYIQFTINGKNYSVKIERTGKIGDPIDITPWIPEGYEIANKAAHTLFSADGTVHKIAIVKTAAKVTAPTTVTNSVQFTLNGTALGKPIKFSGNTGSKINITPYIPSGYELTDKTAVITFGIDNATHEVELKQIASDPLDPGATTKVHTAKPVSKVGTATKYGTLPQLGDKKSNTVALGLISVTSASAAAAWMSSKKRRVRKNQRVLTPYRK</sequence>
<keyword evidence="3" id="KW-0732">Signal</keyword>
<evidence type="ECO:0000256" key="1">
    <source>
        <dbReference type="ARBA" id="ARBA00022737"/>
    </source>
</evidence>
<feature type="domain" description="MucBP" evidence="4">
    <location>
        <begin position="760"/>
        <end position="832"/>
    </location>
</feature>
<dbReference type="Pfam" id="PF06458">
    <property type="entry name" value="MucBP"/>
    <property type="match status" value="3"/>
</dbReference>
<organism evidence="5 6">
    <name type="scientific">Xylocopilactobacillus apis</name>
    <dbReference type="NCBI Taxonomy" id="2932183"/>
    <lineage>
        <taxon>Bacteria</taxon>
        <taxon>Bacillati</taxon>
        <taxon>Bacillota</taxon>
        <taxon>Bacilli</taxon>
        <taxon>Lactobacillales</taxon>
        <taxon>Lactobacillaceae</taxon>
        <taxon>Xylocopilactobacillus</taxon>
    </lineage>
</organism>
<feature type="domain" description="MucBP" evidence="4">
    <location>
        <begin position="903"/>
        <end position="948"/>
    </location>
</feature>
<feature type="signal peptide" evidence="3">
    <location>
        <begin position="1"/>
        <end position="40"/>
    </location>
</feature>
<name>A0AAU9D4E5_9LACO</name>
<dbReference type="KEGG" id="xak:KIMC2_19180"/>
<keyword evidence="1" id="KW-0677">Repeat</keyword>